<gene>
    <name evidence="2" type="ORF">PIB30_018579</name>
</gene>
<evidence type="ECO:0000313" key="3">
    <source>
        <dbReference type="Proteomes" id="UP001341840"/>
    </source>
</evidence>
<dbReference type="InterPro" id="IPR002885">
    <property type="entry name" value="PPR_rpt"/>
</dbReference>
<comment type="caution">
    <text evidence="2">The sequence shown here is derived from an EMBL/GenBank/DDBJ whole genome shotgun (WGS) entry which is preliminary data.</text>
</comment>
<dbReference type="Proteomes" id="UP001341840">
    <property type="component" value="Unassembled WGS sequence"/>
</dbReference>
<evidence type="ECO:0000313" key="2">
    <source>
        <dbReference type="EMBL" id="MED6120180.1"/>
    </source>
</evidence>
<name>A0ABU6R8A2_9FABA</name>
<protein>
    <recommendedName>
        <fullName evidence="4">Pentatricopeptide repeat-containing protein</fullName>
    </recommendedName>
</protein>
<accession>A0ABU6R8A2</accession>
<dbReference type="EMBL" id="JASCZI010030264">
    <property type="protein sequence ID" value="MED6120180.1"/>
    <property type="molecule type" value="Genomic_DNA"/>
</dbReference>
<evidence type="ECO:0008006" key="4">
    <source>
        <dbReference type="Google" id="ProtNLM"/>
    </source>
</evidence>
<reference evidence="2 3" key="1">
    <citation type="journal article" date="2023" name="Plants (Basel)">
        <title>Bridging the Gap: Combining Genomics and Transcriptomics Approaches to Understand Stylosanthes scabra, an Orphan Legume from the Brazilian Caatinga.</title>
        <authorList>
            <person name="Ferreira-Neto J.R.C."/>
            <person name="da Silva M.D."/>
            <person name="Binneck E."/>
            <person name="de Melo N.F."/>
            <person name="da Silva R.H."/>
            <person name="de Melo A.L.T.M."/>
            <person name="Pandolfi V."/>
            <person name="Bustamante F.O."/>
            <person name="Brasileiro-Vidal A.C."/>
            <person name="Benko-Iseppon A.M."/>
        </authorList>
    </citation>
    <scope>NUCLEOTIDE SEQUENCE [LARGE SCALE GENOMIC DNA]</scope>
    <source>
        <tissue evidence="2">Leaves</tissue>
    </source>
</reference>
<proteinExistence type="predicted"/>
<organism evidence="2 3">
    <name type="scientific">Stylosanthes scabra</name>
    <dbReference type="NCBI Taxonomy" id="79078"/>
    <lineage>
        <taxon>Eukaryota</taxon>
        <taxon>Viridiplantae</taxon>
        <taxon>Streptophyta</taxon>
        <taxon>Embryophyta</taxon>
        <taxon>Tracheophyta</taxon>
        <taxon>Spermatophyta</taxon>
        <taxon>Magnoliopsida</taxon>
        <taxon>eudicotyledons</taxon>
        <taxon>Gunneridae</taxon>
        <taxon>Pentapetalae</taxon>
        <taxon>rosids</taxon>
        <taxon>fabids</taxon>
        <taxon>Fabales</taxon>
        <taxon>Fabaceae</taxon>
        <taxon>Papilionoideae</taxon>
        <taxon>50 kb inversion clade</taxon>
        <taxon>dalbergioids sensu lato</taxon>
        <taxon>Dalbergieae</taxon>
        <taxon>Pterocarpus clade</taxon>
        <taxon>Stylosanthes</taxon>
    </lineage>
</organism>
<feature type="repeat" description="PPR" evidence="1">
    <location>
        <begin position="1"/>
        <end position="28"/>
    </location>
</feature>
<dbReference type="NCBIfam" id="TIGR00756">
    <property type="entry name" value="PPR"/>
    <property type="match status" value="1"/>
</dbReference>
<sequence length="121" mass="13288">MITLYSCCGKVSEAEATLNEMIETGIEPTILVLTSTMTVSADDRFCCCLLNVMAQTPDEEMGMLTDCVEKGNAKLGSVVRYLVEEQEAQVSNSVVVATEETLSRSFSDRLTCLDERIVKSF</sequence>
<evidence type="ECO:0000256" key="1">
    <source>
        <dbReference type="PROSITE-ProRule" id="PRU00708"/>
    </source>
</evidence>
<dbReference type="PROSITE" id="PS51375">
    <property type="entry name" value="PPR"/>
    <property type="match status" value="1"/>
</dbReference>
<keyword evidence="3" id="KW-1185">Reference proteome</keyword>